<dbReference type="AlphaFoldDB" id="A0A261Y6K9"/>
<evidence type="ECO:0000256" key="1">
    <source>
        <dbReference type="SAM" id="MobiDB-lite"/>
    </source>
</evidence>
<keyword evidence="3" id="KW-1185">Reference proteome</keyword>
<evidence type="ECO:0000313" key="2">
    <source>
        <dbReference type="EMBL" id="OZJ06219.1"/>
    </source>
</evidence>
<feature type="region of interest" description="Disordered" evidence="1">
    <location>
        <begin position="103"/>
        <end position="123"/>
    </location>
</feature>
<evidence type="ECO:0000313" key="3">
    <source>
        <dbReference type="Proteomes" id="UP000242875"/>
    </source>
</evidence>
<comment type="caution">
    <text evidence="2">The sequence shown here is derived from an EMBL/GenBank/DDBJ whole genome shotgun (WGS) entry which is preliminary data.</text>
</comment>
<proteinExistence type="predicted"/>
<protein>
    <submittedName>
        <fullName evidence="2">Uncharacterized protein</fullName>
    </submittedName>
</protein>
<dbReference type="Proteomes" id="UP000242875">
    <property type="component" value="Unassembled WGS sequence"/>
</dbReference>
<reference evidence="2 3" key="1">
    <citation type="journal article" date="2017" name="Mycologia">
        <title>Bifiguratus adelaidae, gen. et sp. nov., a new member of Mucoromycotina in endophytic and soil-dwelling habitats.</title>
        <authorList>
            <person name="Torres-Cruz T.J."/>
            <person name="Billingsley Tobias T.L."/>
            <person name="Almatruk M."/>
            <person name="Hesse C."/>
            <person name="Kuske C.R."/>
            <person name="Desiro A."/>
            <person name="Benucci G.M."/>
            <person name="Bonito G."/>
            <person name="Stajich J.E."/>
            <person name="Dunlap C."/>
            <person name="Arnold A.E."/>
            <person name="Porras-Alfaro A."/>
        </authorList>
    </citation>
    <scope>NUCLEOTIDE SEQUENCE [LARGE SCALE GENOMIC DNA]</scope>
    <source>
        <strain evidence="2 3">AZ0501</strain>
    </source>
</reference>
<gene>
    <name evidence="2" type="ORF">BZG36_00762</name>
</gene>
<feature type="compositionally biased region" description="Acidic residues" evidence="1">
    <location>
        <begin position="106"/>
        <end position="123"/>
    </location>
</feature>
<accession>A0A261Y6K9</accession>
<sequence>MSLTNLPISAVGASVIKPVSPSDVLTLTYLATPLIEPSRLGRFFKESKAASGQPGHTGAGKRRKPLAFFSFLAGEEDDTDRVSSTEQTPTPTVRALAAAAEIAADQGDEVSDNTDNDDGDDVDDHVERHGSIHLVHSDILGQLQPNGYPHSQRTLSTSQVNPHTAAMVLTAGQKVDHHQPAVVVLNLCNKYEVTQAMAGGALLIHLNHECVPLRKSWEGQSQRKRTVRRLIRVVGAVSGTIVLGFFWSKRVSPQPRSAPISLAPLPSVSLISRQGWIVLFQHAQAWLQEYIAKLLVEIDSYWTSLTRYLPASFHSSSVSSTGDRPTTLPSWLARKQHWLLVSLCMIALAISVKPPSKGYTLQSTLHNGRREYFLVRNDVCRRSFK</sequence>
<name>A0A261Y6K9_9FUNG</name>
<organism evidence="2 3">
    <name type="scientific">Bifiguratus adelaidae</name>
    <dbReference type="NCBI Taxonomy" id="1938954"/>
    <lineage>
        <taxon>Eukaryota</taxon>
        <taxon>Fungi</taxon>
        <taxon>Fungi incertae sedis</taxon>
        <taxon>Mucoromycota</taxon>
        <taxon>Mucoromycotina</taxon>
        <taxon>Endogonomycetes</taxon>
        <taxon>Endogonales</taxon>
        <taxon>Endogonales incertae sedis</taxon>
        <taxon>Bifiguratus</taxon>
    </lineage>
</organism>
<dbReference type="EMBL" id="MVBO01000005">
    <property type="protein sequence ID" value="OZJ06219.1"/>
    <property type="molecule type" value="Genomic_DNA"/>
</dbReference>